<accession>A0A164PE40</accession>
<dbReference type="Proteomes" id="UP000076858">
    <property type="component" value="Unassembled WGS sequence"/>
</dbReference>
<gene>
    <name evidence="1" type="ORF">APZ42_029709</name>
</gene>
<protein>
    <submittedName>
        <fullName evidence="1">Uncharacterized protein</fullName>
    </submittedName>
</protein>
<comment type="caution">
    <text evidence="1">The sequence shown here is derived from an EMBL/GenBank/DDBJ whole genome shotgun (WGS) entry which is preliminary data.</text>
</comment>
<dbReference type="EMBL" id="LRGB01002625">
    <property type="protein sequence ID" value="KZS06749.1"/>
    <property type="molecule type" value="Genomic_DNA"/>
</dbReference>
<keyword evidence="2" id="KW-1185">Reference proteome</keyword>
<dbReference type="AlphaFoldDB" id="A0A164PE40"/>
<sequence length="72" mass="8551">MSTKTNSFTDEKTFNEYLSVEHFPTFGFVFNKKKNSKFKKCVFLFFFGERASFLFLDPLNVKRDVVDVKHII</sequence>
<reference evidence="1 2" key="1">
    <citation type="submission" date="2016-03" db="EMBL/GenBank/DDBJ databases">
        <title>EvidentialGene: Evidence-directed Construction of Genes on Genomes.</title>
        <authorList>
            <person name="Gilbert D.G."/>
            <person name="Choi J.-H."/>
            <person name="Mockaitis K."/>
            <person name="Colbourne J."/>
            <person name="Pfrender M."/>
        </authorList>
    </citation>
    <scope>NUCLEOTIDE SEQUENCE [LARGE SCALE GENOMIC DNA]</scope>
    <source>
        <strain evidence="1 2">Xinb3</strain>
        <tissue evidence="1">Complete organism</tissue>
    </source>
</reference>
<proteinExistence type="predicted"/>
<evidence type="ECO:0000313" key="1">
    <source>
        <dbReference type="EMBL" id="KZS06749.1"/>
    </source>
</evidence>
<name>A0A164PE40_9CRUS</name>
<organism evidence="1 2">
    <name type="scientific">Daphnia magna</name>
    <dbReference type="NCBI Taxonomy" id="35525"/>
    <lineage>
        <taxon>Eukaryota</taxon>
        <taxon>Metazoa</taxon>
        <taxon>Ecdysozoa</taxon>
        <taxon>Arthropoda</taxon>
        <taxon>Crustacea</taxon>
        <taxon>Branchiopoda</taxon>
        <taxon>Diplostraca</taxon>
        <taxon>Cladocera</taxon>
        <taxon>Anomopoda</taxon>
        <taxon>Daphniidae</taxon>
        <taxon>Daphnia</taxon>
    </lineage>
</organism>
<evidence type="ECO:0000313" key="2">
    <source>
        <dbReference type="Proteomes" id="UP000076858"/>
    </source>
</evidence>